<evidence type="ECO:0000259" key="4">
    <source>
        <dbReference type="PROSITE" id="PS51160"/>
    </source>
</evidence>
<sequence length="206" mass="24104">MAVKITITGKVHNAGYRLFLLEEADYLFIPYFDARNVKINGREALVVLVDGEKEQIEEFLEFIKSNKPENAVVEKIQVEEYTGRVRDIERFRSSFNTAQLSKIVQVGLKMLEKQDSMLQKQDMMLERQDMMLEKQDSMLKKQDETIKEIRGTREDLKSEIREVNKSVKEASSKIDKTNELLENRFERLEEEIEKIKKALIKAGIEL</sequence>
<dbReference type="GeneID" id="15391666"/>
<dbReference type="OrthoDB" id="146788at2157"/>
<protein>
    <recommendedName>
        <fullName evidence="1">acylphosphatase</fullName>
        <ecNumber evidence="1">3.6.1.7</ecNumber>
    </recommendedName>
</protein>
<dbReference type="RefSeq" id="WP_015589655.1">
    <property type="nucleotide sequence ID" value="NC_021169.1"/>
</dbReference>
<gene>
    <name evidence="5" type="ORF">Asulf_00020</name>
</gene>
<accession>N0BI00</accession>
<proteinExistence type="inferred from homology"/>
<dbReference type="Gene3D" id="3.30.70.100">
    <property type="match status" value="1"/>
</dbReference>
<dbReference type="PROSITE" id="PS51160">
    <property type="entry name" value="ACYLPHOSPHATASE_3"/>
    <property type="match status" value="1"/>
</dbReference>
<dbReference type="HOGENOM" id="CLU_118416_0_0_2"/>
<evidence type="ECO:0000256" key="3">
    <source>
        <dbReference type="SAM" id="Coils"/>
    </source>
</evidence>
<organism evidence="5 6">
    <name type="scientific">Archaeoglobus sulfaticallidus PM70-1</name>
    <dbReference type="NCBI Taxonomy" id="387631"/>
    <lineage>
        <taxon>Archaea</taxon>
        <taxon>Methanobacteriati</taxon>
        <taxon>Methanobacteriota</taxon>
        <taxon>Archaeoglobi</taxon>
        <taxon>Archaeoglobales</taxon>
        <taxon>Archaeoglobaceae</taxon>
        <taxon>Archaeoglobus</taxon>
    </lineage>
</organism>
<feature type="coiled-coil region" evidence="3">
    <location>
        <begin position="139"/>
        <end position="205"/>
    </location>
</feature>
<feature type="domain" description="Acylphosphatase-like" evidence="4">
    <location>
        <begin position="2"/>
        <end position="95"/>
    </location>
</feature>
<keyword evidence="6" id="KW-1185">Reference proteome</keyword>
<comment type="similarity">
    <text evidence="2">Belongs to the acylphosphatase family.</text>
</comment>
<reference evidence="5 6" key="1">
    <citation type="journal article" date="2013" name="Genome Announc.">
        <title>Complete Genome Sequence of the Thermophilic and Facultatively Chemolithoautotrophic Sulfate Reducer Archaeoglobus sulfaticallidus Strain PM70-1T.</title>
        <authorList>
            <person name="Stokke R."/>
            <person name="Hocking W.P."/>
            <person name="Steinsbu B.O."/>
            <person name="Steen I.H."/>
        </authorList>
    </citation>
    <scope>NUCLEOTIDE SEQUENCE [LARGE SCALE GENOMIC DNA]</scope>
    <source>
        <strain evidence="5">PM70-1</strain>
    </source>
</reference>
<comment type="catalytic activity">
    <reaction evidence="1">
        <text>an acyl phosphate + H2O = a carboxylate + phosphate + H(+)</text>
        <dbReference type="Rhea" id="RHEA:14965"/>
        <dbReference type="ChEBI" id="CHEBI:15377"/>
        <dbReference type="ChEBI" id="CHEBI:15378"/>
        <dbReference type="ChEBI" id="CHEBI:29067"/>
        <dbReference type="ChEBI" id="CHEBI:43474"/>
        <dbReference type="ChEBI" id="CHEBI:59918"/>
        <dbReference type="EC" id="3.6.1.7"/>
    </reaction>
</comment>
<keyword evidence="3" id="KW-0175">Coiled coil</keyword>
<dbReference type="eggNOG" id="arCOG01674">
    <property type="taxonomic scope" value="Archaea"/>
</dbReference>
<evidence type="ECO:0000313" key="5">
    <source>
        <dbReference type="EMBL" id="AGK60056.1"/>
    </source>
</evidence>
<evidence type="ECO:0000256" key="1">
    <source>
        <dbReference type="PROSITE-ProRule" id="PRU00520"/>
    </source>
</evidence>
<name>N0BI00_9EURY</name>
<evidence type="ECO:0000313" key="6">
    <source>
        <dbReference type="Proteomes" id="UP000013307"/>
    </source>
</evidence>
<dbReference type="EC" id="3.6.1.7" evidence="1"/>
<dbReference type="EMBL" id="CP005290">
    <property type="protein sequence ID" value="AGK60056.1"/>
    <property type="molecule type" value="Genomic_DNA"/>
</dbReference>
<evidence type="ECO:0000256" key="2">
    <source>
        <dbReference type="RuleBase" id="RU004168"/>
    </source>
</evidence>
<feature type="active site" evidence="1">
    <location>
        <position position="36"/>
    </location>
</feature>
<dbReference type="Proteomes" id="UP000013307">
    <property type="component" value="Chromosome"/>
</dbReference>
<dbReference type="Pfam" id="PF00708">
    <property type="entry name" value="Acylphosphatase"/>
    <property type="match status" value="1"/>
</dbReference>
<feature type="active site" evidence="1">
    <location>
        <position position="17"/>
    </location>
</feature>
<dbReference type="GO" id="GO:0003998">
    <property type="term" value="F:acylphosphatase activity"/>
    <property type="evidence" value="ECO:0007669"/>
    <property type="project" value="UniProtKB-EC"/>
</dbReference>
<dbReference type="AlphaFoldDB" id="N0BI00"/>
<dbReference type="InterPro" id="IPR036046">
    <property type="entry name" value="Acylphosphatase-like_dom_sf"/>
</dbReference>
<dbReference type="InterPro" id="IPR001792">
    <property type="entry name" value="Acylphosphatase-like_dom"/>
</dbReference>
<dbReference type="STRING" id="387631.Asulf_00020"/>
<keyword evidence="1" id="KW-0378">Hydrolase</keyword>
<dbReference type="KEGG" id="ast:Asulf_00020"/>
<dbReference type="SUPFAM" id="SSF54975">
    <property type="entry name" value="Acylphosphatase/BLUF domain-like"/>
    <property type="match status" value="1"/>
</dbReference>